<dbReference type="InterPro" id="IPR050109">
    <property type="entry name" value="HTH-type_TetR-like_transc_reg"/>
</dbReference>
<dbReference type="Gene3D" id="1.10.10.60">
    <property type="entry name" value="Homeodomain-like"/>
    <property type="match status" value="1"/>
</dbReference>
<evidence type="ECO:0000256" key="3">
    <source>
        <dbReference type="SAM" id="MobiDB-lite"/>
    </source>
</evidence>
<dbReference type="PROSITE" id="PS50977">
    <property type="entry name" value="HTH_TETR_2"/>
    <property type="match status" value="1"/>
</dbReference>
<reference evidence="5 6" key="1">
    <citation type="submission" date="2021-01" db="EMBL/GenBank/DDBJ databases">
        <title>Whole genome shotgun sequence of Plantactinospora mayteni NBRC 109088.</title>
        <authorList>
            <person name="Komaki H."/>
            <person name="Tamura T."/>
        </authorList>
    </citation>
    <scope>NUCLEOTIDE SEQUENCE [LARGE SCALE GENOMIC DNA]</scope>
    <source>
        <strain evidence="5 6">NBRC 109088</strain>
    </source>
</reference>
<dbReference type="EMBL" id="BONX01000003">
    <property type="protein sequence ID" value="GIG94045.1"/>
    <property type="molecule type" value="Genomic_DNA"/>
</dbReference>
<feature type="DNA-binding region" description="H-T-H motif" evidence="2">
    <location>
        <begin position="46"/>
        <end position="65"/>
    </location>
</feature>
<dbReference type="Pfam" id="PF00440">
    <property type="entry name" value="TetR_N"/>
    <property type="match status" value="1"/>
</dbReference>
<evidence type="ECO:0000256" key="2">
    <source>
        <dbReference type="PROSITE-ProRule" id="PRU00335"/>
    </source>
</evidence>
<keyword evidence="6" id="KW-1185">Reference proteome</keyword>
<evidence type="ECO:0000313" key="5">
    <source>
        <dbReference type="EMBL" id="GIG94045.1"/>
    </source>
</evidence>
<accession>A0ABQ4EH32</accession>
<dbReference type="PANTHER" id="PTHR30055">
    <property type="entry name" value="HTH-TYPE TRANSCRIPTIONAL REGULATOR RUTR"/>
    <property type="match status" value="1"/>
</dbReference>
<dbReference type="Pfam" id="PF17920">
    <property type="entry name" value="TetR_C_16"/>
    <property type="match status" value="1"/>
</dbReference>
<evidence type="ECO:0000259" key="4">
    <source>
        <dbReference type="PROSITE" id="PS50977"/>
    </source>
</evidence>
<feature type="domain" description="HTH tetR-type" evidence="4">
    <location>
        <begin position="23"/>
        <end position="83"/>
    </location>
</feature>
<dbReference type="SUPFAM" id="SSF48498">
    <property type="entry name" value="Tetracyclin repressor-like, C-terminal domain"/>
    <property type="match status" value="1"/>
</dbReference>
<dbReference type="InterPro" id="IPR036271">
    <property type="entry name" value="Tet_transcr_reg_TetR-rel_C_sf"/>
</dbReference>
<dbReference type="Gene3D" id="1.10.357.10">
    <property type="entry name" value="Tetracycline Repressor, domain 2"/>
    <property type="match status" value="1"/>
</dbReference>
<evidence type="ECO:0000313" key="6">
    <source>
        <dbReference type="Proteomes" id="UP000621500"/>
    </source>
</evidence>
<dbReference type="SUPFAM" id="SSF46689">
    <property type="entry name" value="Homeodomain-like"/>
    <property type="match status" value="1"/>
</dbReference>
<dbReference type="InterPro" id="IPR009057">
    <property type="entry name" value="Homeodomain-like_sf"/>
</dbReference>
<organism evidence="5 6">
    <name type="scientific">Plantactinospora mayteni</name>
    <dbReference type="NCBI Taxonomy" id="566021"/>
    <lineage>
        <taxon>Bacteria</taxon>
        <taxon>Bacillati</taxon>
        <taxon>Actinomycetota</taxon>
        <taxon>Actinomycetes</taxon>
        <taxon>Micromonosporales</taxon>
        <taxon>Micromonosporaceae</taxon>
        <taxon>Plantactinospora</taxon>
    </lineage>
</organism>
<keyword evidence="1 2" id="KW-0238">DNA-binding</keyword>
<dbReference type="PANTHER" id="PTHR30055:SF235">
    <property type="entry name" value="TRANSCRIPTIONAL REGULATORY PROTEIN"/>
    <property type="match status" value="1"/>
</dbReference>
<dbReference type="InterPro" id="IPR041678">
    <property type="entry name" value="TetR_C_16"/>
</dbReference>
<evidence type="ECO:0000256" key="1">
    <source>
        <dbReference type="ARBA" id="ARBA00023125"/>
    </source>
</evidence>
<comment type="caution">
    <text evidence="5">The sequence shown here is derived from an EMBL/GenBank/DDBJ whole genome shotgun (WGS) entry which is preliminary data.</text>
</comment>
<sequence>MQRPYNERMVDSAHRTSRADQRRQTEARILAVARQVFSEYGYDRATIRAIASKAKVNPGLVIHYYGSKERLFAEATRTTPDEPIAGPPDQVAEQLLAALHAKLTEEPTATLAMLRSMLTHPEAAHGVREALRHQQRQISLGLSADDALLRTALTGAITLGVVVGRHLLQLDGLRDASPEQITDLLRPCLESLTRSPAEEPSAER</sequence>
<proteinExistence type="predicted"/>
<dbReference type="PRINTS" id="PR00455">
    <property type="entry name" value="HTHTETR"/>
</dbReference>
<feature type="region of interest" description="Disordered" evidence="3">
    <location>
        <begin position="1"/>
        <end position="22"/>
    </location>
</feature>
<dbReference type="InterPro" id="IPR001647">
    <property type="entry name" value="HTH_TetR"/>
</dbReference>
<gene>
    <name evidence="5" type="ORF">Pma05_06180</name>
</gene>
<name>A0ABQ4EH32_9ACTN</name>
<dbReference type="Proteomes" id="UP000621500">
    <property type="component" value="Unassembled WGS sequence"/>
</dbReference>
<protein>
    <submittedName>
        <fullName evidence="5">TetR family transcriptional regulator</fullName>
    </submittedName>
</protein>